<dbReference type="SUPFAM" id="SSF47413">
    <property type="entry name" value="lambda repressor-like DNA-binding domains"/>
    <property type="match status" value="1"/>
</dbReference>
<dbReference type="Proteomes" id="UP000197679">
    <property type="component" value="Chromosome"/>
</dbReference>
<dbReference type="AlphaFoldDB" id="A0A218NNG7"/>
<proteinExistence type="predicted"/>
<dbReference type="EMBL" id="CP019964">
    <property type="protein sequence ID" value="ASI14011.1"/>
    <property type="molecule type" value="Genomic_DNA"/>
</dbReference>
<protein>
    <submittedName>
        <fullName evidence="1">XRE family transcriptional regulator</fullName>
    </submittedName>
</protein>
<evidence type="ECO:0000313" key="2">
    <source>
        <dbReference type="Proteomes" id="UP000197679"/>
    </source>
</evidence>
<organism evidence="1 2">
    <name type="scientific">Candidatus Mancarchaeum acidiphilum</name>
    <dbReference type="NCBI Taxonomy" id="1920749"/>
    <lineage>
        <taxon>Archaea</taxon>
        <taxon>Candidatus Micrarchaeota</taxon>
        <taxon>Candidatus Mancarchaeum</taxon>
    </lineage>
</organism>
<dbReference type="InterPro" id="IPR010982">
    <property type="entry name" value="Lambda_DNA-bd_dom_sf"/>
</dbReference>
<name>A0A218NNG7_9ARCH</name>
<accession>A0A218NNG7</accession>
<dbReference type="RefSeq" id="WP_088820273.1">
    <property type="nucleotide sequence ID" value="NZ_CP019964.1"/>
</dbReference>
<gene>
    <name evidence="1" type="ORF">Mia14_0711</name>
</gene>
<dbReference type="PANTHER" id="PTHR40730">
    <property type="entry name" value="TRANSCRIPTIONAL REGULATOR PROTEIN-LIKE PROTEIN"/>
    <property type="match status" value="1"/>
</dbReference>
<dbReference type="KEGG" id="marh:Mia14_0711"/>
<dbReference type="Gene3D" id="1.10.260.40">
    <property type="entry name" value="lambda repressor-like DNA-binding domains"/>
    <property type="match status" value="1"/>
</dbReference>
<dbReference type="OrthoDB" id="26806at2157"/>
<dbReference type="PANTHER" id="PTHR40730:SF4">
    <property type="entry name" value="TRANSCRIPTIONAL REGULATOR"/>
    <property type="match status" value="1"/>
</dbReference>
<sequence>MKLGCNDEIKNLLPSIKGAICEDLIYKMNYSQEKAAALLGITQPMVSKYIHRRYSANLKITISRIKNNKMYIRAIDGFIKGGGNADVDSLINALLFDKEFVDELRTSESSLK</sequence>
<keyword evidence="2" id="KW-1185">Reference proteome</keyword>
<reference evidence="1 2" key="1">
    <citation type="journal article" date="2017" name="Nat. Commun.">
        <title>'ARMAN' archaea depend on association with euryarchaeal host in culture and in situ.</title>
        <authorList>
            <person name="Golyshina O."/>
            <person name="Toshchakov S."/>
            <person name="Makarova K."/>
            <person name="Gavrilov S."/>
            <person name="Korzhenkov A."/>
            <person name="La Cono V."/>
            <person name="Arcadi E."/>
            <person name="Nechitaylo T."/>
            <person name="Ferrer M."/>
            <person name="Kublanov I."/>
            <person name="Wolf Y."/>
            <person name="Yakimov M."/>
            <person name="Golyshin P."/>
            <person name="Slesarev A."/>
            <person name="Kozyavkin S."/>
        </authorList>
    </citation>
    <scope>NUCLEOTIDE SEQUENCE [LARGE SCALE GENOMIC DNA]</scope>
    <source>
        <strain evidence="1 2">Mia14</strain>
    </source>
</reference>
<evidence type="ECO:0000313" key="1">
    <source>
        <dbReference type="EMBL" id="ASI14011.1"/>
    </source>
</evidence>
<dbReference type="GeneID" id="33314263"/>
<dbReference type="GO" id="GO:0003677">
    <property type="term" value="F:DNA binding"/>
    <property type="evidence" value="ECO:0007669"/>
    <property type="project" value="InterPro"/>
</dbReference>